<evidence type="ECO:0000313" key="1">
    <source>
        <dbReference type="EMBL" id="OEG09813.1"/>
    </source>
</evidence>
<dbReference type="Proteomes" id="UP000095094">
    <property type="component" value="Unassembled WGS sequence"/>
</dbReference>
<dbReference type="AlphaFoldDB" id="A0A1E5GAU6"/>
<protein>
    <recommendedName>
        <fullName evidence="3">DUF2877 domain-containing protein</fullName>
    </recommendedName>
</protein>
<accession>A0A1E5GAU6</accession>
<reference evidence="2" key="1">
    <citation type="submission" date="2016-09" db="EMBL/GenBank/DDBJ databases">
        <authorList>
            <person name="Gulvik C.A."/>
        </authorList>
    </citation>
    <scope>NUCLEOTIDE SEQUENCE [LARGE SCALE GENOMIC DNA]</scope>
    <source>
        <strain evidence="2">LMG 8895</strain>
    </source>
</reference>
<organism evidence="1 2">
    <name type="scientific">Enterococcus termitis</name>
    <dbReference type="NCBI Taxonomy" id="332950"/>
    <lineage>
        <taxon>Bacteria</taxon>
        <taxon>Bacillati</taxon>
        <taxon>Bacillota</taxon>
        <taxon>Bacilli</taxon>
        <taxon>Lactobacillales</taxon>
        <taxon>Enterococcaceae</taxon>
        <taxon>Enterococcus</taxon>
    </lineage>
</organism>
<dbReference type="RefSeq" id="WP_069664566.1">
    <property type="nucleotide sequence ID" value="NZ_JBHUJJ010000001.1"/>
</dbReference>
<dbReference type="EMBL" id="MIJY01000044">
    <property type="protein sequence ID" value="OEG09813.1"/>
    <property type="molecule type" value="Genomic_DNA"/>
</dbReference>
<dbReference type="OrthoDB" id="4933449at2"/>
<dbReference type="InterPro" id="IPR021530">
    <property type="entry name" value="AllH-like"/>
</dbReference>
<dbReference type="Pfam" id="PF11392">
    <property type="entry name" value="AllH"/>
    <property type="match status" value="1"/>
</dbReference>
<gene>
    <name evidence="1" type="ORF">BCR25_09915</name>
</gene>
<keyword evidence="2" id="KW-1185">Reference proteome</keyword>
<evidence type="ECO:0008006" key="3">
    <source>
        <dbReference type="Google" id="ProtNLM"/>
    </source>
</evidence>
<sequence>MKEQTIISDYLTKLNRCGMGRVHSVFEHSLNLSVNDRLINITSSEDFLSSFGLKLSVTDFTLLQPYCQQGNLVKLTRDSMTVYSNFGIQTIQLAPLVKMELKIQPLPYGEEILQKLLTVLKEKHLESKIGLSIGDREACYFTQLAENKVEDWEQIVTYLIGRGKGLTPSGDDLLLGYLFMLKTYQHPAASTVAEQIKTHITATTSISENYFYALLDDYVSSVVMAVWRALEGKESHAHFEEKIARLLEVGHTSGHDMCYGILLGTKAVLNERGQ</sequence>
<proteinExistence type="predicted"/>
<name>A0A1E5GAU6_9ENTE</name>
<evidence type="ECO:0000313" key="2">
    <source>
        <dbReference type="Proteomes" id="UP000095094"/>
    </source>
</evidence>
<comment type="caution">
    <text evidence="1">The sequence shown here is derived from an EMBL/GenBank/DDBJ whole genome shotgun (WGS) entry which is preliminary data.</text>
</comment>